<accession>A0A0F4ZCU9</accession>
<dbReference type="EMBL" id="LAEV01001610">
    <property type="protein sequence ID" value="KKA27663.1"/>
    <property type="molecule type" value="Genomic_DNA"/>
</dbReference>
<dbReference type="Pfam" id="PF05730">
    <property type="entry name" value="CFEM"/>
    <property type="match status" value="1"/>
</dbReference>
<evidence type="ECO:0000256" key="15">
    <source>
        <dbReference type="SAM" id="Phobius"/>
    </source>
</evidence>
<evidence type="ECO:0000256" key="5">
    <source>
        <dbReference type="ARBA" id="ARBA00022525"/>
    </source>
</evidence>
<dbReference type="SMART" id="SM00747">
    <property type="entry name" value="CFEM"/>
    <property type="match status" value="1"/>
</dbReference>
<evidence type="ECO:0000256" key="16">
    <source>
        <dbReference type="SAM" id="SignalP"/>
    </source>
</evidence>
<comment type="similarity">
    <text evidence="4">Belongs to the RBT5 family.</text>
</comment>
<comment type="similarity">
    <text evidence="13">Belongs to the SAT4 family.</text>
</comment>
<feature type="disulfide bond" evidence="14">
    <location>
        <begin position="41"/>
        <end position="48"/>
    </location>
</feature>
<dbReference type="InterPro" id="IPR008427">
    <property type="entry name" value="Extracellular_membr_CFEM_dom"/>
</dbReference>
<evidence type="ECO:0000256" key="1">
    <source>
        <dbReference type="ARBA" id="ARBA00004141"/>
    </source>
</evidence>
<proteinExistence type="inferred from homology"/>
<feature type="disulfide bond" evidence="14">
    <location>
        <begin position="31"/>
        <end position="62"/>
    </location>
</feature>
<feature type="transmembrane region" description="Helical" evidence="15">
    <location>
        <begin position="172"/>
        <end position="195"/>
    </location>
</feature>
<evidence type="ECO:0000256" key="13">
    <source>
        <dbReference type="ARBA" id="ARBA00038359"/>
    </source>
</evidence>
<feature type="transmembrane region" description="Helical" evidence="15">
    <location>
        <begin position="288"/>
        <end position="308"/>
    </location>
</feature>
<comment type="subcellular location">
    <subcellularLocation>
        <location evidence="2">Membrane</location>
        <topology evidence="2">Lipid-anchor</topology>
        <topology evidence="2">GPI-anchor</topology>
    </subcellularLocation>
    <subcellularLocation>
        <location evidence="1">Membrane</location>
        <topology evidence="1">Multi-pass membrane protein</topology>
    </subcellularLocation>
    <subcellularLocation>
        <location evidence="3">Secreted</location>
    </subcellularLocation>
</comment>
<keyword evidence="8 16" id="KW-0732">Signal</keyword>
<dbReference type="Pfam" id="PF20684">
    <property type="entry name" value="Fung_rhodopsin"/>
    <property type="match status" value="1"/>
</dbReference>
<name>A0A0F4ZCU9_9PEZI</name>
<evidence type="ECO:0000256" key="10">
    <source>
        <dbReference type="ARBA" id="ARBA00023136"/>
    </source>
</evidence>
<evidence type="ECO:0000313" key="19">
    <source>
        <dbReference type="Proteomes" id="UP000033483"/>
    </source>
</evidence>
<evidence type="ECO:0000313" key="18">
    <source>
        <dbReference type="EMBL" id="KKA27663.1"/>
    </source>
</evidence>
<sequence>MRLSPLLFTVWAAVSAAANGLSEMPKCGLSCMVSIASNSTCGLTNTQCLCSSAPLIADIQECVLLSCSPKEALTTKNITATNCGIHPRDKTGTYNTVSNVFGTISGVFVATRLGYKAFVSRQEFGLDDLFILATLITGIPSSIINAYALTKYGLARDIWTLPFNHITQFGRYFYIMEVLYFSQVFLLKLSILFFYLRIFPGNGVRKLLWGCVGFDLCYGVAFVAAAIFQCQPISYFWTKWSGETTGTCMSINHMAWANAALSIIMDIAMLAIPLSQLRELKLHWKKKLGVALMFCIGTFVTIISIVRLRSLVEFANSHNPTWDQWEASLWSTIEINVGIICACMPALRVILVRFFPRVFGGTSYNRSTGAGYYASNSHKYVRSHTRSGNHGMPASGSSVVRSVARGGADANEPSVPADKSAIVFSRSFTVNYAEGDEMALVAMSDVDRVSAAESFEMKAAPPAQMRRP</sequence>
<evidence type="ECO:0000256" key="6">
    <source>
        <dbReference type="ARBA" id="ARBA00022622"/>
    </source>
</evidence>
<feature type="disulfide bond" evidence="14">
    <location>
        <begin position="50"/>
        <end position="83"/>
    </location>
</feature>
<evidence type="ECO:0000256" key="4">
    <source>
        <dbReference type="ARBA" id="ARBA00010031"/>
    </source>
</evidence>
<keyword evidence="11 14" id="KW-1015">Disulfide bond</keyword>
<keyword evidence="5" id="KW-0964">Secreted</keyword>
<dbReference type="GO" id="GO:0005576">
    <property type="term" value="C:extracellular region"/>
    <property type="evidence" value="ECO:0007669"/>
    <property type="project" value="UniProtKB-SubCell"/>
</dbReference>
<keyword evidence="6" id="KW-0336">GPI-anchor</keyword>
<keyword evidence="7 15" id="KW-0812">Transmembrane</keyword>
<keyword evidence="12" id="KW-0449">Lipoprotein</keyword>
<evidence type="ECO:0000256" key="12">
    <source>
        <dbReference type="ARBA" id="ARBA00023288"/>
    </source>
</evidence>
<evidence type="ECO:0000256" key="11">
    <source>
        <dbReference type="ARBA" id="ARBA00023157"/>
    </source>
</evidence>
<dbReference type="AlphaFoldDB" id="A0A0F4ZCU9"/>
<feature type="transmembrane region" description="Helical" evidence="15">
    <location>
        <begin position="255"/>
        <end position="276"/>
    </location>
</feature>
<evidence type="ECO:0000256" key="14">
    <source>
        <dbReference type="PROSITE-ProRule" id="PRU01356"/>
    </source>
</evidence>
<evidence type="ECO:0000256" key="3">
    <source>
        <dbReference type="ARBA" id="ARBA00004613"/>
    </source>
</evidence>
<evidence type="ECO:0000259" key="17">
    <source>
        <dbReference type="PROSITE" id="PS52012"/>
    </source>
</evidence>
<keyword evidence="19" id="KW-1185">Reference proteome</keyword>
<dbReference type="GO" id="GO:0098552">
    <property type="term" value="C:side of membrane"/>
    <property type="evidence" value="ECO:0007669"/>
    <property type="project" value="UniProtKB-KW"/>
</dbReference>
<dbReference type="PANTHER" id="PTHR33048:SF143">
    <property type="entry name" value="EXTRACELLULAR MEMBRANE PROTEIN CFEM DOMAIN-CONTAINING PROTEIN-RELATED"/>
    <property type="match status" value="1"/>
</dbReference>
<organism evidence="18 19">
    <name type="scientific">Thielaviopsis punctulata</name>
    <dbReference type="NCBI Taxonomy" id="72032"/>
    <lineage>
        <taxon>Eukaryota</taxon>
        <taxon>Fungi</taxon>
        <taxon>Dikarya</taxon>
        <taxon>Ascomycota</taxon>
        <taxon>Pezizomycotina</taxon>
        <taxon>Sordariomycetes</taxon>
        <taxon>Hypocreomycetidae</taxon>
        <taxon>Microascales</taxon>
        <taxon>Ceratocystidaceae</taxon>
        <taxon>Thielaviopsis</taxon>
    </lineage>
</organism>
<feature type="chain" id="PRO_5002482425" description="CFEM domain-containing protein" evidence="16">
    <location>
        <begin position="17"/>
        <end position="468"/>
    </location>
</feature>
<dbReference type="OrthoDB" id="2496787at2759"/>
<reference evidence="18 19" key="1">
    <citation type="submission" date="2015-03" db="EMBL/GenBank/DDBJ databases">
        <authorList>
            <person name="Radwan O."/>
            <person name="Al-Naeli F.A."/>
            <person name="Rendon G.A."/>
            <person name="Fields C."/>
        </authorList>
    </citation>
    <scope>NUCLEOTIDE SEQUENCE [LARGE SCALE GENOMIC DNA]</scope>
    <source>
        <strain evidence="18">CR-DP1</strain>
    </source>
</reference>
<evidence type="ECO:0000256" key="7">
    <source>
        <dbReference type="ARBA" id="ARBA00022692"/>
    </source>
</evidence>
<dbReference type="InterPro" id="IPR049326">
    <property type="entry name" value="Rhodopsin_dom_fungi"/>
</dbReference>
<dbReference type="InterPro" id="IPR052337">
    <property type="entry name" value="SAT4-like"/>
</dbReference>
<feature type="transmembrane region" description="Helical" evidence="15">
    <location>
        <begin position="207"/>
        <end position="228"/>
    </location>
</feature>
<dbReference type="PANTHER" id="PTHR33048">
    <property type="entry name" value="PTH11-LIKE INTEGRAL MEMBRANE PROTEIN (AFU_ORTHOLOGUE AFUA_5G11245)"/>
    <property type="match status" value="1"/>
</dbReference>
<dbReference type="PROSITE" id="PS52012">
    <property type="entry name" value="CFEM"/>
    <property type="match status" value="1"/>
</dbReference>
<keyword evidence="6" id="KW-0325">Glycoprotein</keyword>
<dbReference type="Proteomes" id="UP000033483">
    <property type="component" value="Unassembled WGS sequence"/>
</dbReference>
<protein>
    <recommendedName>
        <fullName evidence="17">CFEM domain-containing protein</fullName>
    </recommendedName>
</protein>
<feature type="domain" description="CFEM" evidence="17">
    <location>
        <begin position="1"/>
        <end position="111"/>
    </location>
</feature>
<feature type="signal peptide" evidence="16">
    <location>
        <begin position="1"/>
        <end position="16"/>
    </location>
</feature>
<evidence type="ECO:0000256" key="8">
    <source>
        <dbReference type="ARBA" id="ARBA00022729"/>
    </source>
</evidence>
<feature type="transmembrane region" description="Helical" evidence="15">
    <location>
        <begin position="328"/>
        <end position="347"/>
    </location>
</feature>
<comment type="caution">
    <text evidence="18">The sequence shown here is derived from an EMBL/GenBank/DDBJ whole genome shotgun (WGS) entry which is preliminary data.</text>
</comment>
<keyword evidence="10 15" id="KW-0472">Membrane</keyword>
<comment type="caution">
    <text evidence="14">Lacks conserved residue(s) required for the propagation of feature annotation.</text>
</comment>
<evidence type="ECO:0000256" key="2">
    <source>
        <dbReference type="ARBA" id="ARBA00004589"/>
    </source>
</evidence>
<evidence type="ECO:0000256" key="9">
    <source>
        <dbReference type="ARBA" id="ARBA00022989"/>
    </source>
</evidence>
<keyword evidence="9 15" id="KW-1133">Transmembrane helix</keyword>
<gene>
    <name evidence="18" type="ORF">TD95_001251</name>
</gene>
<feature type="disulfide bond" evidence="14">
    <location>
        <begin position="27"/>
        <end position="67"/>
    </location>
</feature>